<feature type="transmembrane region" description="Helical" evidence="6">
    <location>
        <begin position="441"/>
        <end position="458"/>
    </location>
</feature>
<protein>
    <submittedName>
        <fullName evidence="7">Amino acid permease</fullName>
    </submittedName>
</protein>
<feature type="transmembrane region" description="Helical" evidence="6">
    <location>
        <begin position="172"/>
        <end position="193"/>
    </location>
</feature>
<keyword evidence="4 6" id="KW-1133">Transmembrane helix</keyword>
<evidence type="ECO:0000313" key="7">
    <source>
        <dbReference type="EMBL" id="MED1204353.1"/>
    </source>
</evidence>
<dbReference type="PANTHER" id="PTHR42770:SF14">
    <property type="entry name" value="ARGININE_ORNITHINE ANTIPORTER-RELATED"/>
    <property type="match status" value="1"/>
</dbReference>
<dbReference type="Proteomes" id="UP001341444">
    <property type="component" value="Unassembled WGS sequence"/>
</dbReference>
<keyword evidence="3 6" id="KW-0812">Transmembrane</keyword>
<feature type="transmembrane region" description="Helical" evidence="6">
    <location>
        <begin position="140"/>
        <end position="160"/>
    </location>
</feature>
<comment type="subcellular location">
    <subcellularLocation>
        <location evidence="1">Cell membrane</location>
        <topology evidence="1">Multi-pass membrane protein</topology>
    </subcellularLocation>
</comment>
<evidence type="ECO:0000256" key="1">
    <source>
        <dbReference type="ARBA" id="ARBA00004651"/>
    </source>
</evidence>
<evidence type="ECO:0000256" key="5">
    <source>
        <dbReference type="ARBA" id="ARBA00023136"/>
    </source>
</evidence>
<feature type="transmembrane region" description="Helical" evidence="6">
    <location>
        <begin position="213"/>
        <end position="233"/>
    </location>
</feature>
<keyword evidence="5 6" id="KW-0472">Membrane</keyword>
<dbReference type="PIRSF" id="PIRSF006060">
    <property type="entry name" value="AA_transporter"/>
    <property type="match status" value="1"/>
</dbReference>
<dbReference type="RefSeq" id="WP_066265080.1">
    <property type="nucleotide sequence ID" value="NZ_JARMAB010000021.1"/>
</dbReference>
<organism evidence="7 8">
    <name type="scientific">Heyndrickxia acidicola</name>
    <dbReference type="NCBI Taxonomy" id="209389"/>
    <lineage>
        <taxon>Bacteria</taxon>
        <taxon>Bacillati</taxon>
        <taxon>Bacillota</taxon>
        <taxon>Bacilli</taxon>
        <taxon>Bacillales</taxon>
        <taxon>Bacillaceae</taxon>
        <taxon>Heyndrickxia</taxon>
    </lineage>
</organism>
<evidence type="ECO:0000256" key="4">
    <source>
        <dbReference type="ARBA" id="ARBA00022989"/>
    </source>
</evidence>
<sequence>MNNNKLGIWLLAALVVGNMVGSGIFMLPQSLAKAASPAGVILAWVLTGAGVLMLSLVFGNLSIRKPELNGGVQMYAQALFSKGSRAGILSGYVISWGYWIANVTGNVAVLTTFIGYLSTFFPIMTSSATLFAIGPVSVKTGGFITFLICTIMLWVMNAIILRGVKRTGQINFVATATKVIGFMIFICFTLFAFQKTNIFPLVQARTGSNGTSLSLLGQVNNAAITTLWAFIGIESAVMFSNRAKKRSDIKKATVIGLAVSLVIYVGITTLVMGSLTQTELMNANKPLVDALQKVVGHNVSYVMAIFDLISLTGTTIGWIFLSAEAPYQAAKQGLFPSIFKKENKNGVPSASLVLTNLFSQAFLFLTISDSLSSAFNFVIQVATLAYLVPYTASALYQVKLVITGSTYKNQKSRFTDGIIAILATIYSIYVIFAGTSNMKTFLLGIALYASGIALYPLIMRSRKSLAQQTDIKKEAI</sequence>
<keyword evidence="2" id="KW-1003">Cell membrane</keyword>
<gene>
    <name evidence="7" type="ORF">P4T90_14995</name>
</gene>
<dbReference type="PANTHER" id="PTHR42770">
    <property type="entry name" value="AMINO ACID TRANSPORTER-RELATED"/>
    <property type="match status" value="1"/>
</dbReference>
<feature type="transmembrane region" description="Helical" evidence="6">
    <location>
        <begin position="417"/>
        <end position="435"/>
    </location>
</feature>
<proteinExistence type="predicted"/>
<dbReference type="InterPro" id="IPR050367">
    <property type="entry name" value="APC_superfamily"/>
</dbReference>
<evidence type="ECO:0000256" key="3">
    <source>
        <dbReference type="ARBA" id="ARBA00022692"/>
    </source>
</evidence>
<dbReference type="Gene3D" id="1.20.1740.10">
    <property type="entry name" value="Amino acid/polyamine transporter I"/>
    <property type="match status" value="1"/>
</dbReference>
<dbReference type="EMBL" id="JARMAB010000021">
    <property type="protein sequence ID" value="MED1204353.1"/>
    <property type="molecule type" value="Genomic_DNA"/>
</dbReference>
<evidence type="ECO:0000313" key="8">
    <source>
        <dbReference type="Proteomes" id="UP001341444"/>
    </source>
</evidence>
<feature type="transmembrane region" description="Helical" evidence="6">
    <location>
        <begin position="374"/>
        <end position="396"/>
    </location>
</feature>
<dbReference type="InterPro" id="IPR002293">
    <property type="entry name" value="AA/rel_permease1"/>
</dbReference>
<accession>A0ABU6MI51</accession>
<feature type="transmembrane region" description="Helical" evidence="6">
    <location>
        <begin position="301"/>
        <end position="321"/>
    </location>
</feature>
<evidence type="ECO:0000256" key="6">
    <source>
        <dbReference type="SAM" id="Phobius"/>
    </source>
</evidence>
<feature type="transmembrane region" description="Helical" evidence="6">
    <location>
        <begin position="350"/>
        <end position="368"/>
    </location>
</feature>
<reference evidence="7 8" key="1">
    <citation type="submission" date="2023-03" db="EMBL/GenBank/DDBJ databases">
        <title>Bacillus Genome Sequencing.</title>
        <authorList>
            <person name="Dunlap C."/>
        </authorList>
    </citation>
    <scope>NUCLEOTIDE SEQUENCE [LARGE SCALE GENOMIC DNA]</scope>
    <source>
        <strain evidence="7 8">B-23453</strain>
    </source>
</reference>
<comment type="caution">
    <text evidence="7">The sequence shown here is derived from an EMBL/GenBank/DDBJ whole genome shotgun (WGS) entry which is preliminary data.</text>
</comment>
<feature type="transmembrane region" description="Helical" evidence="6">
    <location>
        <begin position="6"/>
        <end position="27"/>
    </location>
</feature>
<keyword evidence="8" id="KW-1185">Reference proteome</keyword>
<evidence type="ECO:0000256" key="2">
    <source>
        <dbReference type="ARBA" id="ARBA00022475"/>
    </source>
</evidence>
<feature type="transmembrane region" description="Helical" evidence="6">
    <location>
        <begin position="254"/>
        <end position="275"/>
    </location>
</feature>
<dbReference type="Pfam" id="PF13520">
    <property type="entry name" value="AA_permease_2"/>
    <property type="match status" value="1"/>
</dbReference>
<feature type="transmembrane region" description="Helical" evidence="6">
    <location>
        <begin position="39"/>
        <end position="63"/>
    </location>
</feature>
<name>A0ABU6MI51_9BACI</name>